<dbReference type="PANTHER" id="PTHR23389">
    <property type="entry name" value="CHROMOSOME TRANSMISSION FIDELITY FACTOR 18"/>
    <property type="match status" value="1"/>
</dbReference>
<keyword evidence="12 15" id="KW-0464">Manganese</keyword>
<reference evidence="19 22" key="2">
    <citation type="submission" date="2019-07" db="EMBL/GenBank/DDBJ databases">
        <title>Whole genome shotgun sequence of Alkalibacterium putridalgicola NBRC 103243.</title>
        <authorList>
            <person name="Hosoyama A."/>
            <person name="Uohara A."/>
            <person name="Ohji S."/>
            <person name="Ichikawa N."/>
        </authorList>
    </citation>
    <scope>NUCLEOTIDE SEQUENCE [LARGE SCALE GENOMIC DNA]</scope>
    <source>
        <strain evidence="19 22">NBRC 103243</strain>
    </source>
</reference>
<dbReference type="InterPro" id="IPR041663">
    <property type="entry name" value="DisA/LigA_HHH"/>
</dbReference>
<keyword evidence="4 15" id="KW-0436">Ligase</keyword>
<dbReference type="HAMAP" id="MF_01588">
    <property type="entry name" value="DNA_ligase_A"/>
    <property type="match status" value="1"/>
</dbReference>
<evidence type="ECO:0000313" key="19">
    <source>
        <dbReference type="EMBL" id="GEK88288.1"/>
    </source>
</evidence>
<dbReference type="PROSITE" id="PS50172">
    <property type="entry name" value="BRCT"/>
    <property type="match status" value="1"/>
</dbReference>
<dbReference type="Gene3D" id="2.40.50.140">
    <property type="entry name" value="Nucleic acid-binding proteins"/>
    <property type="match status" value="1"/>
</dbReference>
<evidence type="ECO:0000256" key="3">
    <source>
        <dbReference type="ARBA" id="ARBA00013308"/>
    </source>
</evidence>
<evidence type="ECO:0000256" key="12">
    <source>
        <dbReference type="ARBA" id="ARBA00023211"/>
    </source>
</evidence>
<feature type="binding site" evidence="15">
    <location>
        <position position="291"/>
    </location>
    <ligand>
        <name>NAD(+)</name>
        <dbReference type="ChEBI" id="CHEBI:57540"/>
    </ligand>
</feature>
<comment type="similarity">
    <text evidence="14 15">Belongs to the NAD-dependent DNA ligase family. LigA subfamily.</text>
</comment>
<dbReference type="PROSITE" id="PS01056">
    <property type="entry name" value="DNA_LIGASE_N2"/>
    <property type="match status" value="1"/>
</dbReference>
<evidence type="ECO:0000256" key="8">
    <source>
        <dbReference type="ARBA" id="ARBA00022833"/>
    </source>
</evidence>
<dbReference type="SUPFAM" id="SSF50249">
    <property type="entry name" value="Nucleic acid-binding proteins"/>
    <property type="match status" value="1"/>
</dbReference>
<dbReference type="InterPro" id="IPR036420">
    <property type="entry name" value="BRCT_dom_sf"/>
</dbReference>
<keyword evidence="10 15" id="KW-0520">NAD</keyword>
<feature type="binding site" evidence="15">
    <location>
        <position position="141"/>
    </location>
    <ligand>
        <name>NAD(+)</name>
        <dbReference type="ChEBI" id="CHEBI:57540"/>
    </ligand>
</feature>
<gene>
    <name evidence="15 19" type="primary">ligA</name>
    <name evidence="19" type="ORF">APU01nite_03270</name>
    <name evidence="20" type="ORF">SAMN04488100_1182</name>
</gene>
<feature type="binding site" evidence="15">
    <location>
        <position position="175"/>
    </location>
    <ligand>
        <name>NAD(+)</name>
        <dbReference type="ChEBI" id="CHEBI:57540"/>
    </ligand>
</feature>
<comment type="catalytic activity">
    <reaction evidence="13 15 16">
        <text>NAD(+) + (deoxyribonucleotide)n-3'-hydroxyl + 5'-phospho-(deoxyribonucleotide)m = (deoxyribonucleotide)n+m + AMP + beta-nicotinamide D-nucleotide.</text>
        <dbReference type="EC" id="6.5.1.2"/>
    </reaction>
</comment>
<evidence type="ECO:0000259" key="18">
    <source>
        <dbReference type="PROSITE" id="PS50172"/>
    </source>
</evidence>
<dbReference type="NCBIfam" id="NF005932">
    <property type="entry name" value="PRK07956.1"/>
    <property type="match status" value="1"/>
</dbReference>
<dbReference type="GO" id="GO:0006281">
    <property type="term" value="P:DNA repair"/>
    <property type="evidence" value="ECO:0007669"/>
    <property type="project" value="UniProtKB-KW"/>
</dbReference>
<dbReference type="Pfam" id="PF03119">
    <property type="entry name" value="DNA_ligase_ZBD"/>
    <property type="match status" value="1"/>
</dbReference>
<dbReference type="RefSeq" id="WP_091488416.1">
    <property type="nucleotide sequence ID" value="NZ_BJUX01000002.1"/>
</dbReference>
<dbReference type="InterPro" id="IPR013840">
    <property type="entry name" value="DNAligase_N"/>
</dbReference>
<evidence type="ECO:0000313" key="21">
    <source>
        <dbReference type="Proteomes" id="UP000198548"/>
    </source>
</evidence>
<evidence type="ECO:0000256" key="5">
    <source>
        <dbReference type="ARBA" id="ARBA00022705"/>
    </source>
</evidence>
<evidence type="ECO:0000256" key="16">
    <source>
        <dbReference type="RuleBase" id="RU000618"/>
    </source>
</evidence>
<evidence type="ECO:0000313" key="22">
    <source>
        <dbReference type="Proteomes" id="UP000321425"/>
    </source>
</evidence>
<keyword evidence="8 15" id="KW-0862">Zinc</keyword>
<evidence type="ECO:0000256" key="9">
    <source>
        <dbReference type="ARBA" id="ARBA00022842"/>
    </source>
</evidence>
<protein>
    <recommendedName>
        <fullName evidence="3 15">DNA ligase</fullName>
        <ecNumber evidence="2 15">6.5.1.2</ecNumber>
    </recommendedName>
    <alternativeName>
        <fullName evidence="15">Polydeoxyribonucleotide synthase [NAD(+)]</fullName>
    </alternativeName>
</protein>
<dbReference type="SUPFAM" id="SSF52113">
    <property type="entry name" value="BRCT domain"/>
    <property type="match status" value="1"/>
</dbReference>
<dbReference type="GO" id="GO:0046872">
    <property type="term" value="F:metal ion binding"/>
    <property type="evidence" value="ECO:0007669"/>
    <property type="project" value="UniProtKB-KW"/>
</dbReference>
<dbReference type="FunFam" id="2.40.50.140:FF:000012">
    <property type="entry name" value="DNA ligase"/>
    <property type="match status" value="1"/>
</dbReference>
<dbReference type="InterPro" id="IPR018239">
    <property type="entry name" value="DNA_ligase_AS"/>
</dbReference>
<evidence type="ECO:0000256" key="4">
    <source>
        <dbReference type="ARBA" id="ARBA00022598"/>
    </source>
</evidence>
<dbReference type="Gene3D" id="6.20.10.30">
    <property type="match status" value="1"/>
</dbReference>
<keyword evidence="5 15" id="KW-0235">DNA replication</keyword>
<dbReference type="Gene3D" id="3.30.470.30">
    <property type="entry name" value="DNA ligase/mRNA capping enzyme"/>
    <property type="match status" value="1"/>
</dbReference>
<dbReference type="InterPro" id="IPR033136">
    <property type="entry name" value="DNA_ligase_CS"/>
</dbReference>
<keyword evidence="11 15" id="KW-0234">DNA repair</keyword>
<proteinExistence type="inferred from homology"/>
<dbReference type="SMART" id="SM00292">
    <property type="entry name" value="BRCT"/>
    <property type="match status" value="1"/>
</dbReference>
<dbReference type="Pfam" id="PF01653">
    <property type="entry name" value="DNA_ligase_aden"/>
    <property type="match status" value="1"/>
</dbReference>
<feature type="binding site" evidence="15">
    <location>
        <position position="432"/>
    </location>
    <ligand>
        <name>Zn(2+)</name>
        <dbReference type="ChEBI" id="CHEBI:29105"/>
    </ligand>
</feature>
<dbReference type="AlphaFoldDB" id="A0A1H7UIJ9"/>
<evidence type="ECO:0000256" key="11">
    <source>
        <dbReference type="ARBA" id="ARBA00023204"/>
    </source>
</evidence>
<accession>A0A1H7UIJ9</accession>
<evidence type="ECO:0000256" key="7">
    <source>
        <dbReference type="ARBA" id="ARBA00022763"/>
    </source>
</evidence>
<feature type="binding site" evidence="15">
    <location>
        <position position="118"/>
    </location>
    <ligand>
        <name>NAD(+)</name>
        <dbReference type="ChEBI" id="CHEBI:57540"/>
    </ligand>
</feature>
<comment type="cofactor">
    <cofactor evidence="15">
        <name>Mg(2+)</name>
        <dbReference type="ChEBI" id="CHEBI:18420"/>
    </cofactor>
    <cofactor evidence="15">
        <name>Mn(2+)</name>
        <dbReference type="ChEBI" id="CHEBI:29035"/>
    </cofactor>
</comment>
<dbReference type="Pfam" id="PF00533">
    <property type="entry name" value="BRCT"/>
    <property type="match status" value="1"/>
</dbReference>
<dbReference type="FunFam" id="1.10.150.20:FF:000006">
    <property type="entry name" value="DNA ligase"/>
    <property type="match status" value="1"/>
</dbReference>
<dbReference type="SUPFAM" id="SSF47781">
    <property type="entry name" value="RuvA domain 2-like"/>
    <property type="match status" value="1"/>
</dbReference>
<evidence type="ECO:0000256" key="1">
    <source>
        <dbReference type="ARBA" id="ARBA00004067"/>
    </source>
</evidence>
<dbReference type="CDD" id="cd00114">
    <property type="entry name" value="LIGANc"/>
    <property type="match status" value="1"/>
</dbReference>
<reference evidence="20 21" key="1">
    <citation type="submission" date="2016-10" db="EMBL/GenBank/DDBJ databases">
        <authorList>
            <person name="de Groot N.N."/>
        </authorList>
    </citation>
    <scope>NUCLEOTIDE SEQUENCE [LARGE SCALE GENOMIC DNA]</scope>
    <source>
        <strain evidence="20 21">DSM 19182</strain>
    </source>
</reference>
<dbReference type="STRING" id="426703.SAMN04488100_1182"/>
<evidence type="ECO:0000256" key="13">
    <source>
        <dbReference type="ARBA" id="ARBA00034005"/>
    </source>
</evidence>
<dbReference type="GO" id="GO:0003677">
    <property type="term" value="F:DNA binding"/>
    <property type="evidence" value="ECO:0007669"/>
    <property type="project" value="InterPro"/>
</dbReference>
<keyword evidence="7 15" id="KW-0227">DNA damage</keyword>
<dbReference type="Pfam" id="PF12826">
    <property type="entry name" value="HHH_2"/>
    <property type="match status" value="1"/>
</dbReference>
<dbReference type="InterPro" id="IPR012340">
    <property type="entry name" value="NA-bd_OB-fold"/>
</dbReference>
<dbReference type="SUPFAM" id="SSF56091">
    <property type="entry name" value="DNA ligase/mRNA capping enzyme, catalytic domain"/>
    <property type="match status" value="1"/>
</dbReference>
<feature type="binding site" evidence="15">
    <location>
        <begin position="38"/>
        <end position="42"/>
    </location>
    <ligand>
        <name>NAD(+)</name>
        <dbReference type="ChEBI" id="CHEBI:57540"/>
    </ligand>
</feature>
<dbReference type="PIRSF" id="PIRSF001604">
    <property type="entry name" value="LigA"/>
    <property type="match status" value="1"/>
</dbReference>
<comment type="function">
    <text evidence="1 15">DNA ligase that catalyzes the formation of phosphodiester linkages between 5'-phosphoryl and 3'-hydroxyl groups in double-stranded DNA using NAD as a coenzyme and as the energy source for the reaction. It is essential for DNA replication and repair of damaged DNA.</text>
</comment>
<dbReference type="SMART" id="SM00532">
    <property type="entry name" value="LIGANc"/>
    <property type="match status" value="1"/>
</dbReference>
<dbReference type="Pfam" id="PF03120">
    <property type="entry name" value="OB_DNA_ligase"/>
    <property type="match status" value="1"/>
</dbReference>
<dbReference type="InterPro" id="IPR004150">
    <property type="entry name" value="NAD_DNA_ligase_OB"/>
</dbReference>
<evidence type="ECO:0000256" key="6">
    <source>
        <dbReference type="ARBA" id="ARBA00022723"/>
    </source>
</evidence>
<dbReference type="NCBIfam" id="TIGR00575">
    <property type="entry name" value="dnlj"/>
    <property type="match status" value="1"/>
</dbReference>
<dbReference type="OrthoDB" id="9759736at2"/>
<feature type="binding site" evidence="15">
    <location>
        <position position="412"/>
    </location>
    <ligand>
        <name>Zn(2+)</name>
        <dbReference type="ChEBI" id="CHEBI:29105"/>
    </ligand>
</feature>
<dbReference type="InterPro" id="IPR003583">
    <property type="entry name" value="Hlx-hairpin-Hlx_DNA-bd_motif"/>
</dbReference>
<dbReference type="GO" id="GO:0003911">
    <property type="term" value="F:DNA ligase (NAD+) activity"/>
    <property type="evidence" value="ECO:0007669"/>
    <property type="project" value="UniProtKB-UniRule"/>
</dbReference>
<dbReference type="Gene3D" id="3.40.50.10190">
    <property type="entry name" value="BRCT domain"/>
    <property type="match status" value="1"/>
</dbReference>
<feature type="coiled-coil region" evidence="17">
    <location>
        <begin position="7"/>
        <end position="61"/>
    </location>
</feature>
<dbReference type="FunFam" id="1.10.150.20:FF:000007">
    <property type="entry name" value="DNA ligase"/>
    <property type="match status" value="1"/>
</dbReference>
<evidence type="ECO:0000256" key="15">
    <source>
        <dbReference type="HAMAP-Rule" id="MF_01588"/>
    </source>
</evidence>
<dbReference type="Proteomes" id="UP000198548">
    <property type="component" value="Unassembled WGS sequence"/>
</dbReference>
<dbReference type="InterPro" id="IPR004149">
    <property type="entry name" value="Znf_DNAligase_C4"/>
</dbReference>
<evidence type="ECO:0000313" key="20">
    <source>
        <dbReference type="EMBL" id="SEL96478.1"/>
    </source>
</evidence>
<dbReference type="EMBL" id="FOBL01000018">
    <property type="protein sequence ID" value="SEL96478.1"/>
    <property type="molecule type" value="Genomic_DNA"/>
</dbReference>
<feature type="domain" description="BRCT" evidence="18">
    <location>
        <begin position="595"/>
        <end position="673"/>
    </location>
</feature>
<dbReference type="PROSITE" id="PS01055">
    <property type="entry name" value="DNA_LIGASE_N1"/>
    <property type="match status" value="1"/>
</dbReference>
<feature type="binding site" evidence="15">
    <location>
        <position position="427"/>
    </location>
    <ligand>
        <name>Zn(2+)</name>
        <dbReference type="ChEBI" id="CHEBI:29105"/>
    </ligand>
</feature>
<organism evidence="20 21">
    <name type="scientific">Alkalibacterium putridalgicola</name>
    <dbReference type="NCBI Taxonomy" id="426703"/>
    <lineage>
        <taxon>Bacteria</taxon>
        <taxon>Bacillati</taxon>
        <taxon>Bacillota</taxon>
        <taxon>Bacilli</taxon>
        <taxon>Lactobacillales</taxon>
        <taxon>Carnobacteriaceae</taxon>
        <taxon>Alkalibacterium</taxon>
    </lineage>
</organism>
<dbReference type="GO" id="GO:0006260">
    <property type="term" value="P:DNA replication"/>
    <property type="evidence" value="ECO:0007669"/>
    <property type="project" value="UniProtKB-KW"/>
</dbReference>
<dbReference type="InterPro" id="IPR010994">
    <property type="entry name" value="RuvA_2-like"/>
</dbReference>
<evidence type="ECO:0000256" key="2">
    <source>
        <dbReference type="ARBA" id="ARBA00012722"/>
    </source>
</evidence>
<feature type="binding site" evidence="15">
    <location>
        <position position="315"/>
    </location>
    <ligand>
        <name>NAD(+)</name>
        <dbReference type="ChEBI" id="CHEBI:57540"/>
    </ligand>
</feature>
<dbReference type="InterPro" id="IPR013839">
    <property type="entry name" value="DNAligase_adenylation"/>
</dbReference>
<dbReference type="FunFam" id="3.30.470.30:FF:000001">
    <property type="entry name" value="DNA ligase"/>
    <property type="match status" value="1"/>
</dbReference>
<dbReference type="InterPro" id="IPR001357">
    <property type="entry name" value="BRCT_dom"/>
</dbReference>
<sequence>MAEEISFDQARERIDELKVLLDKYSHEYYVLDQPTIPDEEYDQLYRELVELEEKYPTLVQNDSPTQRVGGSLLEGFEKVQHDIPMLSLDNAFSKEELQDFDRKVSQILEDQPYTYHCELKMDGLAVSLKYENGKFKQAVTRGNGSEGENVTANVKTIRSIPLSLKEPLTLEARGEIYMPKSSFIALNQQREEQGEAVFANPRNAAAGTIRNLDPKVTASRNLSVFLYSLAQLDGKEVQSQSEALALLDDLGLKTNPERRVFESIDEVWDFVEEYQEKRTELPYEIDGIVIKVNELDNQEKAGFTVKAPRWAIAYKFPAEEAETLLKTIEWSVGRTGVVTPTAIMDPVQLAGTTVQRASLHNVDLMKEKDIRLGDTVVVRKAGDIIPEVVKVNKDKRPEDSEPYDYPTHCPACDSELMHLEDEVALRCMNPSCSAQAKEKLTHFVSRNAMNIEGLGERIVEQMYDESLVKDPADLYYLEKGKLLTLDKIADKSADNLLKAIEDSKENSLERLIFGLGIRHVGAKAARLLAEEFITMAQLRQASKEAIEAIEGLGETIAESIHAFFELEEVDKLLQKLKKADVNMEYKGKRKEEIERLSTFFTDKTLVITGKLEQFTRNELKEKLTDLGAKVTGSVSKNTDFLIAGEEAGSKLTKAQELNVPVLTEQQVLKEIDE</sequence>
<name>A0A1H7UIJ9_9LACT</name>
<keyword evidence="9 15" id="KW-0460">Magnesium</keyword>
<dbReference type="Gene3D" id="1.10.150.20">
    <property type="entry name" value="5' to 3' exonuclease, C-terminal subdomain"/>
    <property type="match status" value="2"/>
</dbReference>
<feature type="active site" description="N6-AMP-lysine intermediate" evidence="15">
    <location>
        <position position="120"/>
    </location>
</feature>
<dbReference type="CDD" id="cd17748">
    <property type="entry name" value="BRCT_DNA_ligase_like"/>
    <property type="match status" value="1"/>
</dbReference>
<dbReference type="Proteomes" id="UP000321425">
    <property type="component" value="Unassembled WGS sequence"/>
</dbReference>
<dbReference type="Gene3D" id="1.10.287.610">
    <property type="entry name" value="Helix hairpin bin"/>
    <property type="match status" value="1"/>
</dbReference>
<dbReference type="FunFam" id="1.10.287.610:FF:000002">
    <property type="entry name" value="DNA ligase"/>
    <property type="match status" value="1"/>
</dbReference>
<dbReference type="EC" id="6.5.1.2" evidence="2 15"/>
<dbReference type="SMART" id="SM00278">
    <property type="entry name" value="HhH1"/>
    <property type="match status" value="3"/>
</dbReference>
<feature type="binding site" evidence="15">
    <location>
        <position position="409"/>
    </location>
    <ligand>
        <name>Zn(2+)</name>
        <dbReference type="ChEBI" id="CHEBI:29105"/>
    </ligand>
</feature>
<dbReference type="PANTHER" id="PTHR23389:SF9">
    <property type="entry name" value="DNA LIGASE"/>
    <property type="match status" value="1"/>
</dbReference>
<dbReference type="GO" id="GO:0005829">
    <property type="term" value="C:cytosol"/>
    <property type="evidence" value="ECO:0007669"/>
    <property type="project" value="TreeGrafter"/>
</dbReference>
<dbReference type="EMBL" id="BJUX01000002">
    <property type="protein sequence ID" value="GEK88288.1"/>
    <property type="molecule type" value="Genomic_DNA"/>
</dbReference>
<keyword evidence="6 15" id="KW-0479">Metal-binding</keyword>
<evidence type="ECO:0000256" key="10">
    <source>
        <dbReference type="ARBA" id="ARBA00023027"/>
    </source>
</evidence>
<keyword evidence="22" id="KW-1185">Reference proteome</keyword>
<keyword evidence="17" id="KW-0175">Coiled coil</keyword>
<evidence type="ECO:0000256" key="14">
    <source>
        <dbReference type="ARBA" id="ARBA00060881"/>
    </source>
</evidence>
<evidence type="ECO:0000256" key="17">
    <source>
        <dbReference type="SAM" id="Coils"/>
    </source>
</evidence>
<dbReference type="InterPro" id="IPR001679">
    <property type="entry name" value="DNA_ligase"/>
</dbReference>
<feature type="binding site" evidence="15">
    <location>
        <begin position="87"/>
        <end position="88"/>
    </location>
    <ligand>
        <name>NAD(+)</name>
        <dbReference type="ChEBI" id="CHEBI:57540"/>
    </ligand>
</feature>